<dbReference type="RefSeq" id="WP_212608964.1">
    <property type="nucleotide sequence ID" value="NZ_CP073910.1"/>
</dbReference>
<proteinExistence type="predicted"/>
<evidence type="ECO:0000313" key="3">
    <source>
        <dbReference type="Proteomes" id="UP000681425"/>
    </source>
</evidence>
<feature type="compositionally biased region" description="Low complexity" evidence="1">
    <location>
        <begin position="84"/>
        <end position="99"/>
    </location>
</feature>
<organism evidence="2 3">
    <name type="scientific">Sphingobium phenoxybenzoativorans</name>
    <dbReference type="NCBI Taxonomy" id="1592790"/>
    <lineage>
        <taxon>Bacteria</taxon>
        <taxon>Pseudomonadati</taxon>
        <taxon>Pseudomonadota</taxon>
        <taxon>Alphaproteobacteria</taxon>
        <taxon>Sphingomonadales</taxon>
        <taxon>Sphingomonadaceae</taxon>
        <taxon>Sphingobium</taxon>
    </lineage>
</organism>
<feature type="compositionally biased region" description="Acidic residues" evidence="1">
    <location>
        <begin position="380"/>
        <end position="393"/>
    </location>
</feature>
<dbReference type="AlphaFoldDB" id="A0A975K742"/>
<dbReference type="EMBL" id="CP073910">
    <property type="protein sequence ID" value="QUT05298.1"/>
    <property type="molecule type" value="Genomic_DNA"/>
</dbReference>
<name>A0A975K742_9SPHN</name>
<feature type="region of interest" description="Disordered" evidence="1">
    <location>
        <begin position="368"/>
        <end position="400"/>
    </location>
</feature>
<dbReference type="Proteomes" id="UP000681425">
    <property type="component" value="Chromosome"/>
</dbReference>
<keyword evidence="3" id="KW-1185">Reference proteome</keyword>
<feature type="compositionally biased region" description="Low complexity" evidence="1">
    <location>
        <begin position="143"/>
        <end position="152"/>
    </location>
</feature>
<reference evidence="2" key="1">
    <citation type="submission" date="2021-04" db="EMBL/GenBank/DDBJ databases">
        <title>Isolation of p-tert-butylphenol degrading bacteria Sphingobium phenoxybenzoativorans Tas13 from active sludge.</title>
        <authorList>
            <person name="Li Y."/>
        </authorList>
    </citation>
    <scope>NUCLEOTIDE SEQUENCE</scope>
    <source>
        <strain evidence="2">Tas13</strain>
    </source>
</reference>
<protein>
    <submittedName>
        <fullName evidence="2">Uncharacterized protein</fullName>
    </submittedName>
</protein>
<dbReference type="KEGG" id="spph:KFK14_20245"/>
<evidence type="ECO:0000313" key="2">
    <source>
        <dbReference type="EMBL" id="QUT05298.1"/>
    </source>
</evidence>
<sequence>MPNPPAHRPPAYWNDLTDEERAAVMANGPVPWDYDSDAEFAEAEAAFQARRAAEQAAEEEAHRVPPAPYPPAQSGKAAPGKTLSGKTPSGKTKPSKTSPAKTHSRAAPPGTDSAAPPAPASDIPAAASSHVSSPAASPPHAPSPAAAPSGAASPPPDATTPTRADGWTAARQRSFLESLAEGHSVEAACRIVGMTHQSAYNFRRRATGTAFALGWDAALLLARQKLADTLMVRAIEGQTETITRANGDVVERHRYDNRLATAMLTRLDRLADAQAREGTHQAARMVAQEFDAFLSVLDSDSPARAALFLYGRAEANAAGVTPDLAPVVALARADRFVRTGAAMAAEVDISDLDVDRRKDWTGEQWQRAEASGLVRIAPEPEPEPETDEDDDDGNPQLPQLPNAVRAALGLECDDEIWKEPAIWRGAGPRDEPVWRDAKADEWRTRFPPPPGFDGEEFGEYWYHLDYERTLTDEEMAVLEAGVDAQIAAQREQDEALRAKWMKTPWFETLID</sequence>
<evidence type="ECO:0000256" key="1">
    <source>
        <dbReference type="SAM" id="MobiDB-lite"/>
    </source>
</evidence>
<feature type="compositionally biased region" description="Low complexity" evidence="1">
    <location>
        <begin position="106"/>
        <end position="135"/>
    </location>
</feature>
<gene>
    <name evidence="2" type="ORF">KFK14_20245</name>
</gene>
<feature type="region of interest" description="Disordered" evidence="1">
    <location>
        <begin position="46"/>
        <end position="164"/>
    </location>
</feature>
<accession>A0A975K742</accession>